<evidence type="ECO:0000313" key="3">
    <source>
        <dbReference type="Proteomes" id="UP001209878"/>
    </source>
</evidence>
<name>A0AAD9NLT9_RIDPI</name>
<protein>
    <submittedName>
        <fullName evidence="2">Uncharacterized protein</fullName>
    </submittedName>
</protein>
<comment type="caution">
    <text evidence="2">The sequence shown here is derived from an EMBL/GenBank/DDBJ whole genome shotgun (WGS) entry which is preliminary data.</text>
</comment>
<dbReference type="EMBL" id="JAODUO010000778">
    <property type="protein sequence ID" value="KAK2174745.1"/>
    <property type="molecule type" value="Genomic_DNA"/>
</dbReference>
<dbReference type="Proteomes" id="UP001209878">
    <property type="component" value="Unassembled WGS sequence"/>
</dbReference>
<evidence type="ECO:0000313" key="2">
    <source>
        <dbReference type="EMBL" id="KAK2174745.1"/>
    </source>
</evidence>
<sequence length="81" mass="9070">MLLRAIQLQSHRRPPATDNDSYPILREEVEAAVKSLKKEKSAGVDNVPAELVQAVGEAMISTLLTICNKTWQTGEWHTPWT</sequence>
<keyword evidence="3" id="KW-1185">Reference proteome</keyword>
<organism evidence="2 3">
    <name type="scientific">Ridgeia piscesae</name>
    <name type="common">Tubeworm</name>
    <dbReference type="NCBI Taxonomy" id="27915"/>
    <lineage>
        <taxon>Eukaryota</taxon>
        <taxon>Metazoa</taxon>
        <taxon>Spiralia</taxon>
        <taxon>Lophotrochozoa</taxon>
        <taxon>Annelida</taxon>
        <taxon>Polychaeta</taxon>
        <taxon>Sedentaria</taxon>
        <taxon>Canalipalpata</taxon>
        <taxon>Sabellida</taxon>
        <taxon>Siboglinidae</taxon>
        <taxon>Ridgeia</taxon>
    </lineage>
</organism>
<proteinExistence type="predicted"/>
<evidence type="ECO:0000256" key="1">
    <source>
        <dbReference type="SAM" id="MobiDB-lite"/>
    </source>
</evidence>
<gene>
    <name evidence="2" type="ORF">NP493_779g00015</name>
</gene>
<reference evidence="2" key="1">
    <citation type="journal article" date="2023" name="Mol. Biol. Evol.">
        <title>Third-Generation Sequencing Reveals the Adaptive Role of the Epigenome in Three Deep-Sea Polychaetes.</title>
        <authorList>
            <person name="Perez M."/>
            <person name="Aroh O."/>
            <person name="Sun Y."/>
            <person name="Lan Y."/>
            <person name="Juniper S.K."/>
            <person name="Young C.R."/>
            <person name="Angers B."/>
            <person name="Qian P.Y."/>
        </authorList>
    </citation>
    <scope>NUCLEOTIDE SEQUENCE</scope>
    <source>
        <strain evidence="2">R07B-5</strain>
    </source>
</reference>
<feature type="region of interest" description="Disordered" evidence="1">
    <location>
        <begin position="1"/>
        <end position="21"/>
    </location>
</feature>
<dbReference type="AlphaFoldDB" id="A0AAD9NLT9"/>
<accession>A0AAD9NLT9</accession>